<dbReference type="InterPro" id="IPR043128">
    <property type="entry name" value="Rev_trsase/Diguanyl_cyclase"/>
</dbReference>
<dbReference type="Pfam" id="PF08448">
    <property type="entry name" value="PAS_4"/>
    <property type="match status" value="1"/>
</dbReference>
<dbReference type="Proteomes" id="UP000218765">
    <property type="component" value="Chromosome"/>
</dbReference>
<reference evidence="9 10" key="1">
    <citation type="submission" date="2017-05" db="EMBL/GenBank/DDBJ databases">
        <title>Thiocyanate degradation by Thiohalobacter thiocyanaticus FOKN1.</title>
        <authorList>
            <person name="Oshiki M."/>
            <person name="Fukushima T."/>
            <person name="Kawano S."/>
            <person name="Nakagawa J."/>
        </authorList>
    </citation>
    <scope>NUCLEOTIDE SEQUENCE [LARGE SCALE GENOMIC DNA]</scope>
    <source>
        <strain evidence="9 10">FOKN1</strain>
    </source>
</reference>
<evidence type="ECO:0000259" key="8">
    <source>
        <dbReference type="PROSITE" id="PS50887"/>
    </source>
</evidence>
<dbReference type="PROSITE" id="PS50112">
    <property type="entry name" value="PAS"/>
    <property type="match status" value="1"/>
</dbReference>
<evidence type="ECO:0000256" key="2">
    <source>
        <dbReference type="ARBA" id="ARBA00012282"/>
    </source>
</evidence>
<comment type="catalytic activity">
    <reaction evidence="4">
        <text>3',3'-c-di-GMP + H2O = 5'-phosphoguanylyl(3'-&gt;5')guanosine + H(+)</text>
        <dbReference type="Rhea" id="RHEA:24902"/>
        <dbReference type="ChEBI" id="CHEBI:15377"/>
        <dbReference type="ChEBI" id="CHEBI:15378"/>
        <dbReference type="ChEBI" id="CHEBI:58754"/>
        <dbReference type="ChEBI" id="CHEBI:58805"/>
        <dbReference type="EC" id="3.1.4.52"/>
    </reaction>
    <physiologicalReaction direction="left-to-right" evidence="4">
        <dbReference type="Rhea" id="RHEA:24903"/>
    </physiologicalReaction>
</comment>
<dbReference type="Pfam" id="PF00563">
    <property type="entry name" value="EAL"/>
    <property type="match status" value="1"/>
</dbReference>
<gene>
    <name evidence="9" type="ORF">FOKN1_2105</name>
</gene>
<evidence type="ECO:0000259" key="6">
    <source>
        <dbReference type="PROSITE" id="PS50113"/>
    </source>
</evidence>
<sequence length="711" mass="80961">MPDSTQVPETRIAADFSQLDTLLQASPAVLYSGSQNPGTQSLEVDWVSSNLWALTGYRPQEARDPSWWSQQVHPDDLERVQVSFARLGKRREIYAEYRFRFRNTGYRWIRDHRRVCDPEVDGRCQVKGAWLDVTERREIQTRLHEREQLLRRLVETDMEGVLVVDAEGRIIEINPAGLGLLSCRDANEVIGNSLMHYVAPHHQKRFVLLARRAVSGEPVNYEFDIHDARGEPMRVETRCSPLFDAHGQIRSVLIVARDSSRRSDAAYQAQYLAHYDMLTGLPNRALFRDRLLQSMAQARRSETLIAVMFLDMDNFKDVNDTLGHAVGDRLLREVSARIVGCTRETDTVARFGGDEFGVIQTSMHSVEDAAELAERIVDTVSQPIIIDNHEIHSAISIGVTLYPFDDHHNADELLKNADLAMYKAKREGRNRFQFYVAELNRIVQRRATIERDLRLALQRDEFSLHFQPQLCIETGQVIGVEALLRWNQRERGPISPAEFIPVAESTGLIMDIGQWVLQEACRQVTEWQAAGLPPVRVAVNISPVQFRHRQLLDSIMNALQSSGVDPQLLEIELTESLIMRDADTTISTLRRLRELGVEVSVDDFGTGYSSLSYLTRFPINKIKLDQSFVRDIHKPDGAAIARTVITLGQTLDMRVMAEGVETYEQLAFLREHGCHEAQGFLFSRPMPGGAIQRLLTDSREDLRLRMLEPAF</sequence>
<dbReference type="InterPro" id="IPR035965">
    <property type="entry name" value="PAS-like_dom_sf"/>
</dbReference>
<dbReference type="PANTHER" id="PTHR44757:SF2">
    <property type="entry name" value="BIOFILM ARCHITECTURE MAINTENANCE PROTEIN MBAA"/>
    <property type="match status" value="1"/>
</dbReference>
<organism evidence="9 10">
    <name type="scientific">Thiohalobacter thiocyanaticus</name>
    <dbReference type="NCBI Taxonomy" id="585455"/>
    <lineage>
        <taxon>Bacteria</taxon>
        <taxon>Pseudomonadati</taxon>
        <taxon>Pseudomonadota</taxon>
        <taxon>Gammaproteobacteria</taxon>
        <taxon>Thiohalobacterales</taxon>
        <taxon>Thiohalobacteraceae</taxon>
        <taxon>Thiohalobacter</taxon>
    </lineage>
</organism>
<dbReference type="InterPro" id="IPR052155">
    <property type="entry name" value="Biofilm_reg_signaling"/>
</dbReference>
<feature type="domain" description="PAC" evidence="6">
    <location>
        <begin position="219"/>
        <end position="271"/>
    </location>
</feature>
<dbReference type="FunFam" id="3.20.20.450:FF:000001">
    <property type="entry name" value="Cyclic di-GMP phosphodiesterase yahA"/>
    <property type="match status" value="1"/>
</dbReference>
<feature type="domain" description="PAS" evidence="5">
    <location>
        <begin position="146"/>
        <end position="217"/>
    </location>
</feature>
<accession>A0A1Z4VSP8</accession>
<evidence type="ECO:0000259" key="7">
    <source>
        <dbReference type="PROSITE" id="PS50883"/>
    </source>
</evidence>
<proteinExistence type="predicted"/>
<dbReference type="AlphaFoldDB" id="A0A1Z4VSP8"/>
<dbReference type="RefSeq" id="WP_096366568.1">
    <property type="nucleotide sequence ID" value="NZ_AP018052.1"/>
</dbReference>
<dbReference type="Gene3D" id="3.20.20.450">
    <property type="entry name" value="EAL domain"/>
    <property type="match status" value="1"/>
</dbReference>
<dbReference type="PROSITE" id="PS50113">
    <property type="entry name" value="PAC"/>
    <property type="match status" value="1"/>
</dbReference>
<dbReference type="SMART" id="SM00091">
    <property type="entry name" value="PAS"/>
    <property type="match status" value="2"/>
</dbReference>
<dbReference type="SMART" id="SM00267">
    <property type="entry name" value="GGDEF"/>
    <property type="match status" value="1"/>
</dbReference>
<dbReference type="EC" id="3.1.4.52" evidence="2"/>
<comment type="cofactor">
    <cofactor evidence="1">
        <name>Mg(2+)</name>
        <dbReference type="ChEBI" id="CHEBI:18420"/>
    </cofactor>
</comment>
<evidence type="ECO:0000256" key="4">
    <source>
        <dbReference type="ARBA" id="ARBA00051114"/>
    </source>
</evidence>
<evidence type="ECO:0000256" key="3">
    <source>
        <dbReference type="ARBA" id="ARBA00022636"/>
    </source>
</evidence>
<dbReference type="PROSITE" id="PS50887">
    <property type="entry name" value="GGDEF"/>
    <property type="match status" value="1"/>
</dbReference>
<feature type="domain" description="EAL" evidence="7">
    <location>
        <begin position="446"/>
        <end position="699"/>
    </location>
</feature>
<dbReference type="InterPro" id="IPR000700">
    <property type="entry name" value="PAS-assoc_C"/>
</dbReference>
<dbReference type="Gene3D" id="3.30.70.270">
    <property type="match status" value="1"/>
</dbReference>
<dbReference type="EMBL" id="AP018052">
    <property type="protein sequence ID" value="BAZ94485.1"/>
    <property type="molecule type" value="Genomic_DNA"/>
</dbReference>
<keyword evidence="3" id="KW-0973">c-di-GMP</keyword>
<dbReference type="FunFam" id="3.30.70.270:FF:000001">
    <property type="entry name" value="Diguanylate cyclase domain protein"/>
    <property type="match status" value="1"/>
</dbReference>
<name>A0A1Z4VSP8_9GAMM</name>
<evidence type="ECO:0000256" key="1">
    <source>
        <dbReference type="ARBA" id="ARBA00001946"/>
    </source>
</evidence>
<dbReference type="Gene3D" id="3.30.450.20">
    <property type="entry name" value="PAS domain"/>
    <property type="match status" value="2"/>
</dbReference>
<dbReference type="SUPFAM" id="SSF141868">
    <property type="entry name" value="EAL domain-like"/>
    <property type="match status" value="1"/>
</dbReference>
<dbReference type="NCBIfam" id="TIGR00254">
    <property type="entry name" value="GGDEF"/>
    <property type="match status" value="1"/>
</dbReference>
<dbReference type="InterPro" id="IPR001633">
    <property type="entry name" value="EAL_dom"/>
</dbReference>
<dbReference type="SUPFAM" id="SSF55785">
    <property type="entry name" value="PYP-like sensor domain (PAS domain)"/>
    <property type="match status" value="2"/>
</dbReference>
<dbReference type="InterPro" id="IPR013655">
    <property type="entry name" value="PAS_fold_3"/>
</dbReference>
<dbReference type="InterPro" id="IPR000014">
    <property type="entry name" value="PAS"/>
</dbReference>
<evidence type="ECO:0000313" key="10">
    <source>
        <dbReference type="Proteomes" id="UP000218765"/>
    </source>
</evidence>
<protein>
    <recommendedName>
        <fullName evidence="2">cyclic-guanylate-specific phosphodiesterase</fullName>
        <ecNumber evidence="2">3.1.4.52</ecNumber>
    </recommendedName>
</protein>
<dbReference type="CDD" id="cd01949">
    <property type="entry name" value="GGDEF"/>
    <property type="match status" value="1"/>
</dbReference>
<dbReference type="InterPro" id="IPR000160">
    <property type="entry name" value="GGDEF_dom"/>
</dbReference>
<dbReference type="GO" id="GO:0071732">
    <property type="term" value="P:cellular response to nitric oxide"/>
    <property type="evidence" value="ECO:0007669"/>
    <property type="project" value="UniProtKB-ARBA"/>
</dbReference>
<dbReference type="Pfam" id="PF00990">
    <property type="entry name" value="GGDEF"/>
    <property type="match status" value="1"/>
</dbReference>
<dbReference type="PROSITE" id="PS50883">
    <property type="entry name" value="EAL"/>
    <property type="match status" value="1"/>
</dbReference>
<dbReference type="InterPro" id="IPR029787">
    <property type="entry name" value="Nucleotide_cyclase"/>
</dbReference>
<evidence type="ECO:0000259" key="5">
    <source>
        <dbReference type="PROSITE" id="PS50112"/>
    </source>
</evidence>
<keyword evidence="10" id="KW-1185">Reference proteome</keyword>
<dbReference type="PANTHER" id="PTHR44757">
    <property type="entry name" value="DIGUANYLATE CYCLASE DGCP"/>
    <property type="match status" value="1"/>
</dbReference>
<dbReference type="InterPro" id="IPR035919">
    <property type="entry name" value="EAL_sf"/>
</dbReference>
<dbReference type="NCBIfam" id="TIGR00229">
    <property type="entry name" value="sensory_box"/>
    <property type="match status" value="1"/>
</dbReference>
<feature type="domain" description="GGDEF" evidence="8">
    <location>
        <begin position="303"/>
        <end position="437"/>
    </location>
</feature>
<dbReference type="InterPro" id="IPR013656">
    <property type="entry name" value="PAS_4"/>
</dbReference>
<dbReference type="Pfam" id="PF08447">
    <property type="entry name" value="PAS_3"/>
    <property type="match status" value="1"/>
</dbReference>
<dbReference type="KEGG" id="ttc:FOKN1_2105"/>
<dbReference type="SUPFAM" id="SSF55073">
    <property type="entry name" value="Nucleotide cyclase"/>
    <property type="match status" value="1"/>
</dbReference>
<dbReference type="SMART" id="SM00052">
    <property type="entry name" value="EAL"/>
    <property type="match status" value="1"/>
</dbReference>
<dbReference type="CDD" id="cd00130">
    <property type="entry name" value="PAS"/>
    <property type="match status" value="2"/>
</dbReference>
<dbReference type="OrthoDB" id="9813913at2"/>
<dbReference type="GO" id="GO:0071111">
    <property type="term" value="F:cyclic-guanylate-specific phosphodiesterase activity"/>
    <property type="evidence" value="ECO:0007669"/>
    <property type="project" value="UniProtKB-EC"/>
</dbReference>
<evidence type="ECO:0000313" key="9">
    <source>
        <dbReference type="EMBL" id="BAZ94485.1"/>
    </source>
</evidence>
<dbReference type="CDD" id="cd01948">
    <property type="entry name" value="EAL"/>
    <property type="match status" value="1"/>
</dbReference>